<keyword evidence="2 3" id="KW-0732">Signal</keyword>
<dbReference type="GO" id="GO:0005829">
    <property type="term" value="C:cytosol"/>
    <property type="evidence" value="ECO:0007669"/>
    <property type="project" value="TreeGrafter"/>
</dbReference>
<gene>
    <name evidence="4" type="ORF">SAMN05421856_107171</name>
</gene>
<evidence type="ECO:0000256" key="3">
    <source>
        <dbReference type="SAM" id="SignalP"/>
    </source>
</evidence>
<name>A0A1H8BS23_9FLAO</name>
<dbReference type="EMBL" id="FOBV01000007">
    <property type="protein sequence ID" value="SEM85572.1"/>
    <property type="molecule type" value="Genomic_DNA"/>
</dbReference>
<dbReference type="InterPro" id="IPR005632">
    <property type="entry name" value="Chaperone_Skp"/>
</dbReference>
<dbReference type="GO" id="GO:0051082">
    <property type="term" value="F:unfolded protein binding"/>
    <property type="evidence" value="ECO:0007669"/>
    <property type="project" value="InterPro"/>
</dbReference>
<evidence type="ECO:0000313" key="4">
    <source>
        <dbReference type="EMBL" id="SEM85572.1"/>
    </source>
</evidence>
<feature type="signal peptide" evidence="3">
    <location>
        <begin position="1"/>
        <end position="23"/>
    </location>
</feature>
<feature type="chain" id="PRO_5011674647" evidence="3">
    <location>
        <begin position="24"/>
        <end position="188"/>
    </location>
</feature>
<dbReference type="PANTHER" id="PTHR35089:SF1">
    <property type="entry name" value="CHAPERONE PROTEIN SKP"/>
    <property type="match status" value="1"/>
</dbReference>
<accession>A0A1H8BS23</accession>
<dbReference type="OrthoDB" id="1524711at2"/>
<reference evidence="5" key="1">
    <citation type="submission" date="2016-10" db="EMBL/GenBank/DDBJ databases">
        <authorList>
            <person name="Varghese N."/>
            <person name="Submissions S."/>
        </authorList>
    </citation>
    <scope>NUCLEOTIDE SEQUENCE [LARGE SCALE GENOMIC DNA]</scope>
    <source>
        <strain evidence="5">DSM 17453</strain>
    </source>
</reference>
<dbReference type="Proteomes" id="UP000199450">
    <property type="component" value="Unassembled WGS sequence"/>
</dbReference>
<dbReference type="InterPro" id="IPR024930">
    <property type="entry name" value="Skp_dom_sf"/>
</dbReference>
<dbReference type="SUPFAM" id="SSF111384">
    <property type="entry name" value="OmpH-like"/>
    <property type="match status" value="1"/>
</dbReference>
<dbReference type="AlphaFoldDB" id="A0A1H8BS23"/>
<sequence length="188" mass="20270">MKKLITTFSIAAGLFLTTNFVNAQQKIGHVNSDDIFANLPEAKTAEASLDTFTKTKQGEIEKMITTYQTKLKAAQDKEKTISEANKETVIKELTAAQTELQTLGKGIEEARTKAAQDISKKQTELFTPIQQKVSNMISTVAKEKGLAYVFDVATSQGNSNIAYMDGGEDITPSVKSKLGATGAAKASK</sequence>
<dbReference type="PANTHER" id="PTHR35089">
    <property type="entry name" value="CHAPERONE PROTEIN SKP"/>
    <property type="match status" value="1"/>
</dbReference>
<organism evidence="4 5">
    <name type="scientific">Chryseobacterium taichungense</name>
    <dbReference type="NCBI Taxonomy" id="295069"/>
    <lineage>
        <taxon>Bacteria</taxon>
        <taxon>Pseudomonadati</taxon>
        <taxon>Bacteroidota</taxon>
        <taxon>Flavobacteriia</taxon>
        <taxon>Flavobacteriales</taxon>
        <taxon>Weeksellaceae</taxon>
        <taxon>Chryseobacterium group</taxon>
        <taxon>Chryseobacterium</taxon>
    </lineage>
</organism>
<dbReference type="Gene3D" id="3.30.910.20">
    <property type="entry name" value="Skp domain"/>
    <property type="match status" value="1"/>
</dbReference>
<evidence type="ECO:0000313" key="5">
    <source>
        <dbReference type="Proteomes" id="UP000199450"/>
    </source>
</evidence>
<comment type="similarity">
    <text evidence="1">Belongs to the Skp family.</text>
</comment>
<dbReference type="Pfam" id="PF03938">
    <property type="entry name" value="OmpH"/>
    <property type="match status" value="1"/>
</dbReference>
<protein>
    <submittedName>
        <fullName evidence="4">Outer membrane protein</fullName>
    </submittedName>
</protein>
<keyword evidence="5" id="KW-1185">Reference proteome</keyword>
<proteinExistence type="inferred from homology"/>
<dbReference type="STRING" id="295069.SAMN05421856_107171"/>
<dbReference type="RefSeq" id="WP_090000881.1">
    <property type="nucleotide sequence ID" value="NZ_DAMCDB010000010.1"/>
</dbReference>
<dbReference type="SMART" id="SM00935">
    <property type="entry name" value="OmpH"/>
    <property type="match status" value="1"/>
</dbReference>
<dbReference type="GO" id="GO:0050821">
    <property type="term" value="P:protein stabilization"/>
    <property type="evidence" value="ECO:0007669"/>
    <property type="project" value="TreeGrafter"/>
</dbReference>
<evidence type="ECO:0000256" key="1">
    <source>
        <dbReference type="ARBA" id="ARBA00009091"/>
    </source>
</evidence>
<evidence type="ECO:0000256" key="2">
    <source>
        <dbReference type="ARBA" id="ARBA00022729"/>
    </source>
</evidence>